<dbReference type="InterPro" id="IPR001633">
    <property type="entry name" value="EAL_dom"/>
</dbReference>
<dbReference type="PROSITE" id="PS50883">
    <property type="entry name" value="EAL"/>
    <property type="match status" value="1"/>
</dbReference>
<dbReference type="PROSITE" id="PS50887">
    <property type="entry name" value="GGDEF"/>
    <property type="match status" value="1"/>
</dbReference>
<dbReference type="Gene3D" id="3.20.20.450">
    <property type="entry name" value="EAL domain"/>
    <property type="match status" value="1"/>
</dbReference>
<reference evidence="4 5" key="1">
    <citation type="submission" date="2020-10" db="EMBL/GenBank/DDBJ databases">
        <title>Ca. Dormibacterota MAGs.</title>
        <authorList>
            <person name="Montgomery K."/>
        </authorList>
    </citation>
    <scope>NUCLEOTIDE SEQUENCE [LARGE SCALE GENOMIC DNA]</scope>
    <source>
        <strain evidence="4">Mitchell_Peninsula_5</strain>
    </source>
</reference>
<dbReference type="AlphaFoldDB" id="A0A934NEQ6"/>
<protein>
    <submittedName>
        <fullName evidence="4">GGDEF and EAL domain-containing protein</fullName>
    </submittedName>
</protein>
<evidence type="ECO:0000256" key="1">
    <source>
        <dbReference type="SAM" id="Phobius"/>
    </source>
</evidence>
<feature type="transmembrane region" description="Helical" evidence="1">
    <location>
        <begin position="146"/>
        <end position="163"/>
    </location>
</feature>
<feature type="transmembrane region" description="Helical" evidence="1">
    <location>
        <begin position="42"/>
        <end position="60"/>
    </location>
</feature>
<dbReference type="InterPro" id="IPR000160">
    <property type="entry name" value="GGDEF_dom"/>
</dbReference>
<dbReference type="SMART" id="SM00052">
    <property type="entry name" value="EAL"/>
    <property type="match status" value="1"/>
</dbReference>
<dbReference type="EMBL" id="JAEKNN010000027">
    <property type="protein sequence ID" value="MBJ7609008.1"/>
    <property type="molecule type" value="Genomic_DNA"/>
</dbReference>
<dbReference type="CDD" id="cd01948">
    <property type="entry name" value="EAL"/>
    <property type="match status" value="1"/>
</dbReference>
<keyword evidence="1" id="KW-0812">Transmembrane</keyword>
<evidence type="ECO:0000259" key="2">
    <source>
        <dbReference type="PROSITE" id="PS50883"/>
    </source>
</evidence>
<dbReference type="SUPFAM" id="SSF55073">
    <property type="entry name" value="Nucleotide cyclase"/>
    <property type="match status" value="1"/>
</dbReference>
<dbReference type="PANTHER" id="PTHR33121">
    <property type="entry name" value="CYCLIC DI-GMP PHOSPHODIESTERASE PDEF"/>
    <property type="match status" value="1"/>
</dbReference>
<dbReference type="SMART" id="SM00267">
    <property type="entry name" value="GGDEF"/>
    <property type="match status" value="1"/>
</dbReference>
<dbReference type="GO" id="GO:0071111">
    <property type="term" value="F:cyclic-guanylate-specific phosphodiesterase activity"/>
    <property type="evidence" value="ECO:0007669"/>
    <property type="project" value="InterPro"/>
</dbReference>
<feature type="transmembrane region" description="Helical" evidence="1">
    <location>
        <begin position="12"/>
        <end position="30"/>
    </location>
</feature>
<dbReference type="InterPro" id="IPR050706">
    <property type="entry name" value="Cyclic-di-GMP_PDE-like"/>
</dbReference>
<proteinExistence type="predicted"/>
<dbReference type="PANTHER" id="PTHR33121:SF70">
    <property type="entry name" value="SIGNALING PROTEIN YKOW"/>
    <property type="match status" value="1"/>
</dbReference>
<dbReference type="CDD" id="cd01949">
    <property type="entry name" value="GGDEF"/>
    <property type="match status" value="1"/>
</dbReference>
<name>A0A934NEQ6_9BACT</name>
<feature type="domain" description="EAL" evidence="2">
    <location>
        <begin position="342"/>
        <end position="589"/>
    </location>
</feature>
<dbReference type="InterPro" id="IPR029787">
    <property type="entry name" value="Nucleotide_cyclase"/>
</dbReference>
<dbReference type="InterPro" id="IPR035919">
    <property type="entry name" value="EAL_sf"/>
</dbReference>
<dbReference type="Gene3D" id="3.30.70.270">
    <property type="match status" value="1"/>
</dbReference>
<keyword evidence="1" id="KW-1133">Transmembrane helix</keyword>
<feature type="domain" description="GGDEF" evidence="3">
    <location>
        <begin position="201"/>
        <end position="329"/>
    </location>
</feature>
<dbReference type="Pfam" id="PF00990">
    <property type="entry name" value="GGDEF"/>
    <property type="match status" value="1"/>
</dbReference>
<sequence length="603" mass="63841">MTAEVAHGRRIALARWVAVAFGLIEAFSATPPLMGSPTVPCALVAVIALYNLAATLAGRWGVRPERVVMAACFADVVLCSVWVFLGSNDAKDRSFILYLPVLLECAMLARWRGVLPASAGALLVIAGSLIFGDAHLHHAIGAGDMTFRLVTIVIIAGFAGGFASDTHRQHLALVDSASTDPLTGVLNRRALSAALRSLPRVPFAVVAIDVDNLKPINDEHGHEAGDLALRTTVRVISEIARSGDIVSRVGGDEFAVVLLALGADEALAVSERMRTAMHGASIASGRVRISIGVAVGAAGREAVGVWREADAALLEAKHNGGDRVQVAAGMTTIGRTIGTSSRAAITATIDSVIAEGAVDIVFQPVVSLATGNVTGYQARARPRGWREESVEPLFRTARQLGRAPDLDWVCRRAALASLWKLPRDSTLFLPVTAGALLDPVHDVDQMLLLLDAAGAAPSRLVLELTERETIGDRGRLRRVLATYREHGFRVALDDVGEGRSTLKVLAATVPDYLKLTRGLAANETRGAQGVIAAAVAFAARTNASVIAEGVDSEEMATRLRGLGVSFGQGNWLARPAWDIDEVSVRGAFVRSPAWPERRASPRS</sequence>
<dbReference type="Proteomes" id="UP000614410">
    <property type="component" value="Unassembled WGS sequence"/>
</dbReference>
<dbReference type="InterPro" id="IPR043128">
    <property type="entry name" value="Rev_trsase/Diguanyl_cyclase"/>
</dbReference>
<evidence type="ECO:0000259" key="3">
    <source>
        <dbReference type="PROSITE" id="PS50887"/>
    </source>
</evidence>
<keyword evidence="1" id="KW-0472">Membrane</keyword>
<dbReference type="SUPFAM" id="SSF141868">
    <property type="entry name" value="EAL domain-like"/>
    <property type="match status" value="1"/>
</dbReference>
<dbReference type="Pfam" id="PF00563">
    <property type="entry name" value="EAL"/>
    <property type="match status" value="1"/>
</dbReference>
<dbReference type="NCBIfam" id="TIGR00254">
    <property type="entry name" value="GGDEF"/>
    <property type="match status" value="1"/>
</dbReference>
<organism evidence="4 5">
    <name type="scientific">Candidatus Amunia macphersoniae</name>
    <dbReference type="NCBI Taxonomy" id="3127014"/>
    <lineage>
        <taxon>Bacteria</taxon>
        <taxon>Bacillati</taxon>
        <taxon>Candidatus Dormiibacterota</taxon>
        <taxon>Candidatus Dormibacteria</taxon>
        <taxon>Candidatus Aeolococcales</taxon>
        <taxon>Candidatus Aeolococcaceae</taxon>
        <taxon>Candidatus Amunia</taxon>
    </lineage>
</organism>
<feature type="transmembrane region" description="Helical" evidence="1">
    <location>
        <begin position="67"/>
        <end position="85"/>
    </location>
</feature>
<feature type="transmembrane region" description="Helical" evidence="1">
    <location>
        <begin position="113"/>
        <end position="134"/>
    </location>
</feature>
<accession>A0A934NEQ6</accession>
<evidence type="ECO:0000313" key="4">
    <source>
        <dbReference type="EMBL" id="MBJ7609008.1"/>
    </source>
</evidence>
<comment type="caution">
    <text evidence="4">The sequence shown here is derived from an EMBL/GenBank/DDBJ whole genome shotgun (WGS) entry which is preliminary data.</text>
</comment>
<gene>
    <name evidence="4" type="ORF">JF887_06210</name>
</gene>
<evidence type="ECO:0000313" key="5">
    <source>
        <dbReference type="Proteomes" id="UP000614410"/>
    </source>
</evidence>